<comment type="caution">
    <text evidence="3">The sequence shown here is derived from an EMBL/GenBank/DDBJ whole genome shotgun (WGS) entry which is preliminary data.</text>
</comment>
<dbReference type="EMBL" id="QWIT01000015">
    <property type="protein sequence ID" value="RMZ34824.1"/>
    <property type="molecule type" value="Genomic_DNA"/>
</dbReference>
<protein>
    <recommendedName>
        <fullName evidence="5">DUF1446 domain-containing protein</fullName>
    </recommendedName>
</protein>
<proteinExistence type="predicted"/>
<dbReference type="InterPro" id="IPR010839">
    <property type="entry name" value="AtuA_N"/>
</dbReference>
<gene>
    <name evidence="3" type="ORF">D0859_01005</name>
</gene>
<feature type="domain" description="AtuA-like ferredoxin-fold" evidence="2">
    <location>
        <begin position="512"/>
        <end position="607"/>
    </location>
</feature>
<name>A0A3M7JAU7_HORWE</name>
<accession>A0A3M7JAU7</accession>
<dbReference type="VEuPathDB" id="FungiDB:BTJ68_02123"/>
<evidence type="ECO:0008006" key="5">
    <source>
        <dbReference type="Google" id="ProtNLM"/>
    </source>
</evidence>
<dbReference type="PANTHER" id="PTHR47585">
    <property type="match status" value="1"/>
</dbReference>
<evidence type="ECO:0000313" key="3">
    <source>
        <dbReference type="EMBL" id="RMZ34824.1"/>
    </source>
</evidence>
<dbReference type="PANTHER" id="PTHR47585:SF2">
    <property type="entry name" value="DUF1446 DOMAIN PROTEIN (AFU_ORTHOLOGUE AFUA_6G11420)"/>
    <property type="match status" value="1"/>
</dbReference>
<dbReference type="Proteomes" id="UP000281677">
    <property type="component" value="Unassembled WGS sequence"/>
</dbReference>
<reference evidence="3 4" key="1">
    <citation type="journal article" date="2018" name="BMC Genomics">
        <title>Genomic evidence for intraspecific hybridization in a clonal and extremely halotolerant yeast.</title>
        <authorList>
            <person name="Gostincar C."/>
            <person name="Stajich J.E."/>
            <person name="Zupancic J."/>
            <person name="Zalar P."/>
            <person name="Gunde-Cimerman N."/>
        </authorList>
    </citation>
    <scope>NUCLEOTIDE SEQUENCE [LARGE SCALE GENOMIC DNA]</scope>
    <source>
        <strain evidence="3 4">EXF-120</strain>
    </source>
</reference>
<dbReference type="OrthoDB" id="10265871at2759"/>
<dbReference type="AlphaFoldDB" id="A0A3M7JAU7"/>
<evidence type="ECO:0000259" key="1">
    <source>
        <dbReference type="Pfam" id="PF07287"/>
    </source>
</evidence>
<feature type="domain" description="Acyclic terpene utilisation N-terminal" evidence="1">
    <location>
        <begin position="8"/>
        <end position="456"/>
    </location>
</feature>
<dbReference type="Pfam" id="PF23544">
    <property type="entry name" value="AtuA_ferredoxin"/>
    <property type="match status" value="1"/>
</dbReference>
<dbReference type="InterPro" id="IPR056362">
    <property type="entry name" value="AtuA-like_ferredoxin_dom"/>
</dbReference>
<evidence type="ECO:0000313" key="4">
    <source>
        <dbReference type="Proteomes" id="UP000281677"/>
    </source>
</evidence>
<dbReference type="Pfam" id="PF07287">
    <property type="entry name" value="AtuA"/>
    <property type="match status" value="1"/>
</dbReference>
<organism evidence="3 4">
    <name type="scientific">Hortaea werneckii</name>
    <name type="common">Black yeast</name>
    <name type="synonym">Cladosporium werneckii</name>
    <dbReference type="NCBI Taxonomy" id="91943"/>
    <lineage>
        <taxon>Eukaryota</taxon>
        <taxon>Fungi</taxon>
        <taxon>Dikarya</taxon>
        <taxon>Ascomycota</taxon>
        <taxon>Pezizomycotina</taxon>
        <taxon>Dothideomycetes</taxon>
        <taxon>Dothideomycetidae</taxon>
        <taxon>Mycosphaerellales</taxon>
        <taxon>Teratosphaeriaceae</taxon>
        <taxon>Hortaea</taxon>
    </lineage>
</organism>
<sequence>MSSTKRPIRIAGCSGAATDRRHAMAMLAANCPNDPIDVIMGDWMSEANMTSRAALKTGEGGEAAYEPTFVESLEPALPDIAKYGIKLAANAGASDTALLHRVVTDMVKAKGLQLKVAWISGDEVLPAIEKAQREGVSEFVNICTGEKLADWSFKPIYAQAYLGGLGIAAAFAEGADIVICGRVSDASPVIGAAYWWHNWRRDQLLELANAFVAGHLIECSSYVCGGNFTGFKSLETKGWDNIGFPIAEIAHTGQVIITKNRHSGGEISTQTCTSQLLYEIQGPWYFNSDVTAVLTNLWFEQIGTDRVALHGVEADLPPPTTKVGLTAHGGYQAEIHYFLTGLDIDAKARMLEAQCRRLLAPYARRFTTLTFTQTGTALPNAPNQNAATVDFRVFAQAPTAEDISPARFFRPVGDNIMQAYPGGTFHLDLRQAFPKPVFEYYVTLLPQAAVRHRVHLWPNNNDSAVMDEEGEQLVHEIPPPSECKAYPAQQPTQTATTASGKWDFGPTTRGPLGWIVHARSGDKGSNCNVGFWVRFWDEWEWLRELLSTATVERLLAEEFKGKRIDRFELPNLYAVHFLLHEHLDRGVSCSSSYDFLGKNVAEYLRSKYVDLPTKFLHRGKL</sequence>
<evidence type="ECO:0000259" key="2">
    <source>
        <dbReference type="Pfam" id="PF23544"/>
    </source>
</evidence>